<feature type="transmembrane region" description="Helical" evidence="1">
    <location>
        <begin position="20"/>
        <end position="45"/>
    </location>
</feature>
<proteinExistence type="predicted"/>
<dbReference type="InterPro" id="IPR010496">
    <property type="entry name" value="AL/BT2_dom"/>
</dbReference>
<dbReference type="AlphaFoldDB" id="A0A7L7L370"/>
<evidence type="ECO:0000256" key="1">
    <source>
        <dbReference type="SAM" id="Phobius"/>
    </source>
</evidence>
<feature type="domain" description="3-keto-alpha-glucoside-1,2-lyase/3-keto-2-hydroxy-glucal hydratase" evidence="2">
    <location>
        <begin position="63"/>
        <end position="237"/>
    </location>
</feature>
<reference evidence="3 4" key="2">
    <citation type="submission" date="2020-08" db="EMBL/GenBank/DDBJ databases">
        <title>Adhaeribacter dokdonensis sp. nov., isolated from the rhizosphere of Elymus tsukushiensis, a plant native to the Dokdo Islands, Republic of Korea.</title>
        <authorList>
            <person name="Ghim S.Y."/>
        </authorList>
    </citation>
    <scope>NUCLEOTIDE SEQUENCE [LARGE SCALE GENOMIC DNA]</scope>
    <source>
        <strain evidence="3 4">KUDC8001</strain>
    </source>
</reference>
<dbReference type="Gene3D" id="2.60.120.560">
    <property type="entry name" value="Exo-inulinase, domain 1"/>
    <property type="match status" value="1"/>
</dbReference>
<dbReference type="Proteomes" id="UP000514509">
    <property type="component" value="Chromosome"/>
</dbReference>
<evidence type="ECO:0000313" key="4">
    <source>
        <dbReference type="Proteomes" id="UP000514509"/>
    </source>
</evidence>
<dbReference type="GO" id="GO:0016787">
    <property type="term" value="F:hydrolase activity"/>
    <property type="evidence" value="ECO:0007669"/>
    <property type="project" value="InterPro"/>
</dbReference>
<keyword evidence="4" id="KW-1185">Reference proteome</keyword>
<keyword evidence="1" id="KW-0812">Transmembrane</keyword>
<reference evidence="3 4" key="1">
    <citation type="submission" date="2020-06" db="EMBL/GenBank/DDBJ databases">
        <authorList>
            <person name="Hwang Y.J."/>
        </authorList>
    </citation>
    <scope>NUCLEOTIDE SEQUENCE [LARGE SCALE GENOMIC DNA]</scope>
    <source>
        <strain evidence="3 4">KUDC8001</strain>
    </source>
</reference>
<dbReference type="RefSeq" id="WP_182414444.1">
    <property type="nucleotide sequence ID" value="NZ_CP055153.1"/>
</dbReference>
<dbReference type="EMBL" id="CP055153">
    <property type="protein sequence ID" value="QMU27246.1"/>
    <property type="molecule type" value="Genomic_DNA"/>
</dbReference>
<organism evidence="3 4">
    <name type="scientific">Adhaeribacter radiodurans</name>
    <dbReference type="NCBI Taxonomy" id="2745197"/>
    <lineage>
        <taxon>Bacteria</taxon>
        <taxon>Pseudomonadati</taxon>
        <taxon>Bacteroidota</taxon>
        <taxon>Cytophagia</taxon>
        <taxon>Cytophagales</taxon>
        <taxon>Hymenobacteraceae</taxon>
        <taxon>Adhaeribacter</taxon>
    </lineage>
</organism>
<sequence>MICRFTYFKFQSERCIRVKLLFSFLSIKNLKLTYSFLLFAFSLVINPKVSAQNLHANIDKQTFTSLFNGRTLDGWHIIPGGNWQVINGAIAGTSSKDEKRHGLLVSDKVYKDFTVKLKFRPITGNSGFYFRCEETNSEVGVNGFQAEIDPEKDSGGLYETGGREWVIQPKPEDVKRWLKPGLWNDMTVIARGGNIVVFINGYKTAALSNDTGRSEGHLALQLHGGMDMNVLFKDIQIAEE</sequence>
<evidence type="ECO:0000259" key="2">
    <source>
        <dbReference type="Pfam" id="PF06439"/>
    </source>
</evidence>
<gene>
    <name evidence="3" type="ORF">HUW48_04005</name>
</gene>
<evidence type="ECO:0000313" key="3">
    <source>
        <dbReference type="EMBL" id="QMU27246.1"/>
    </source>
</evidence>
<name>A0A7L7L370_9BACT</name>
<dbReference type="KEGG" id="add:HUW48_04005"/>
<protein>
    <submittedName>
        <fullName evidence="3">DUF1080 domain-containing protein</fullName>
    </submittedName>
</protein>
<keyword evidence="1" id="KW-1133">Transmembrane helix</keyword>
<dbReference type="Pfam" id="PF06439">
    <property type="entry name" value="3keto-disac_hyd"/>
    <property type="match status" value="1"/>
</dbReference>
<keyword evidence="1" id="KW-0472">Membrane</keyword>
<accession>A0A7L7L370</accession>